<feature type="transmembrane region" description="Helical" evidence="4">
    <location>
        <begin position="268"/>
        <end position="288"/>
    </location>
</feature>
<keyword evidence="4" id="KW-1133">Transmembrane helix</keyword>
<evidence type="ECO:0000256" key="4">
    <source>
        <dbReference type="SAM" id="Phobius"/>
    </source>
</evidence>
<dbReference type="PANTHER" id="PTHR43179:SF12">
    <property type="entry name" value="GALACTOFURANOSYLTRANSFERASE GLFT2"/>
    <property type="match status" value="1"/>
</dbReference>
<dbReference type="SUPFAM" id="SSF53448">
    <property type="entry name" value="Nucleotide-diphospho-sugar transferases"/>
    <property type="match status" value="1"/>
</dbReference>
<keyword evidence="3" id="KW-0808">Transferase</keyword>
<evidence type="ECO:0000256" key="2">
    <source>
        <dbReference type="ARBA" id="ARBA00022676"/>
    </source>
</evidence>
<dbReference type="InterPro" id="IPR001173">
    <property type="entry name" value="Glyco_trans_2-like"/>
</dbReference>
<sequence>MIRYSIIIVNYKTPQLVIDCIDSIYKGTLLSETEIIVVDNDSNDNSEQQILSVHPNITWINMDYNSGFARANNAGIQASKGAIVLLLNSDTLNEDDAIAKCFRRFEKDDCIAAGVQLLNADRTPQISGNYVLTGGLNYLMALPYVGRLIRKIGLSSGVKKTNIANATSTADVDWINGAFLMVKKSAIEKAGYLDKDFFLYSEEAEWCSRLKKIGTLRIYGGLHVVHLEGGSSSEAYNSQTKGYQNLSDKKGFQIMLSNFVRFRKEFGVFWYLFHLVANLLTIPIYLLVVTIKTLFFTKGISAEWKLWKGYTTNVFRSLQYFFSYYSTSHTFIKCYKLLMMLVIQSILA</sequence>
<feature type="domain" description="Glycosyltransferase 2-like" evidence="5">
    <location>
        <begin position="5"/>
        <end position="116"/>
    </location>
</feature>
<keyword evidence="2" id="KW-0328">Glycosyltransferase</keyword>
<organism evidence="6 7">
    <name type="scientific">Niabella ginsengisoli</name>
    <dbReference type="NCBI Taxonomy" id="522298"/>
    <lineage>
        <taxon>Bacteria</taxon>
        <taxon>Pseudomonadati</taxon>
        <taxon>Bacteroidota</taxon>
        <taxon>Chitinophagia</taxon>
        <taxon>Chitinophagales</taxon>
        <taxon>Chitinophagaceae</taxon>
        <taxon>Niabella</taxon>
    </lineage>
</organism>
<dbReference type="Proteomes" id="UP001202248">
    <property type="component" value="Unassembled WGS sequence"/>
</dbReference>
<reference evidence="6 7" key="1">
    <citation type="submission" date="2022-02" db="EMBL/GenBank/DDBJ databases">
        <authorList>
            <person name="Min J."/>
        </authorList>
    </citation>
    <scope>NUCLEOTIDE SEQUENCE [LARGE SCALE GENOMIC DNA]</scope>
    <source>
        <strain evidence="6 7">GR10-1</strain>
    </source>
</reference>
<evidence type="ECO:0000313" key="6">
    <source>
        <dbReference type="EMBL" id="MCH5596832.1"/>
    </source>
</evidence>
<dbReference type="RefSeq" id="WP_240826246.1">
    <property type="nucleotide sequence ID" value="NZ_JAKWBL010000001.1"/>
</dbReference>
<dbReference type="Gene3D" id="3.90.550.10">
    <property type="entry name" value="Spore Coat Polysaccharide Biosynthesis Protein SpsA, Chain A"/>
    <property type="match status" value="1"/>
</dbReference>
<evidence type="ECO:0000259" key="5">
    <source>
        <dbReference type="Pfam" id="PF00535"/>
    </source>
</evidence>
<dbReference type="EMBL" id="JAKWBL010000001">
    <property type="protein sequence ID" value="MCH5596832.1"/>
    <property type="molecule type" value="Genomic_DNA"/>
</dbReference>
<name>A0ABS9SEP2_9BACT</name>
<evidence type="ECO:0000256" key="3">
    <source>
        <dbReference type="ARBA" id="ARBA00022679"/>
    </source>
</evidence>
<accession>A0ABS9SEP2</accession>
<keyword evidence="4" id="KW-0472">Membrane</keyword>
<dbReference type="PANTHER" id="PTHR43179">
    <property type="entry name" value="RHAMNOSYLTRANSFERASE WBBL"/>
    <property type="match status" value="1"/>
</dbReference>
<keyword evidence="4" id="KW-0812">Transmembrane</keyword>
<protein>
    <submittedName>
        <fullName evidence="6">Glycosyltransferase family 2 protein</fullName>
    </submittedName>
</protein>
<keyword evidence="7" id="KW-1185">Reference proteome</keyword>
<gene>
    <name evidence="6" type="ORF">MKP09_02285</name>
</gene>
<evidence type="ECO:0000256" key="1">
    <source>
        <dbReference type="ARBA" id="ARBA00006739"/>
    </source>
</evidence>
<dbReference type="Pfam" id="PF00535">
    <property type="entry name" value="Glycos_transf_2"/>
    <property type="match status" value="1"/>
</dbReference>
<evidence type="ECO:0000313" key="7">
    <source>
        <dbReference type="Proteomes" id="UP001202248"/>
    </source>
</evidence>
<comment type="similarity">
    <text evidence="1">Belongs to the glycosyltransferase 2 family.</text>
</comment>
<dbReference type="InterPro" id="IPR029044">
    <property type="entry name" value="Nucleotide-diphossugar_trans"/>
</dbReference>
<comment type="caution">
    <text evidence="6">The sequence shown here is derived from an EMBL/GenBank/DDBJ whole genome shotgun (WGS) entry which is preliminary data.</text>
</comment>
<proteinExistence type="inferred from homology"/>